<keyword evidence="3" id="KW-0804">Transcription</keyword>
<evidence type="ECO:0000256" key="3">
    <source>
        <dbReference type="ARBA" id="ARBA00023163"/>
    </source>
</evidence>
<comment type="caution">
    <text evidence="5">The sequence shown here is derived from an EMBL/GenBank/DDBJ whole genome shotgun (WGS) entry which is preliminary data.</text>
</comment>
<evidence type="ECO:0000256" key="1">
    <source>
        <dbReference type="ARBA" id="ARBA00023015"/>
    </source>
</evidence>
<dbReference type="RefSeq" id="WP_184629132.1">
    <property type="nucleotide sequence ID" value="NZ_JACHCC010000017.1"/>
</dbReference>
<dbReference type="EMBL" id="JACHCC010000017">
    <property type="protein sequence ID" value="MBB6502886.1"/>
    <property type="molecule type" value="Genomic_DNA"/>
</dbReference>
<feature type="non-terminal residue" evidence="5">
    <location>
        <position position="141"/>
    </location>
</feature>
<dbReference type="Pfam" id="PF04542">
    <property type="entry name" value="Sigma70_r2"/>
    <property type="match status" value="1"/>
</dbReference>
<gene>
    <name evidence="5" type="ORF">HDF25_005071</name>
</gene>
<evidence type="ECO:0000256" key="2">
    <source>
        <dbReference type="ARBA" id="ARBA00023082"/>
    </source>
</evidence>
<name>A0A7X0JAM1_9SPHI</name>
<accession>A0A7X0JAM1</accession>
<keyword evidence="1" id="KW-0805">Transcription regulation</keyword>
<dbReference type="AlphaFoldDB" id="A0A7X0JAM1"/>
<protein>
    <submittedName>
        <fullName evidence="5">RNA polymerase sigma-70 factor (ECF subfamily)</fullName>
    </submittedName>
</protein>
<feature type="domain" description="RNA polymerase sigma-70 region 2" evidence="4">
    <location>
        <begin position="28"/>
        <end position="91"/>
    </location>
</feature>
<dbReference type="PANTHER" id="PTHR43133">
    <property type="entry name" value="RNA POLYMERASE ECF-TYPE SIGMA FACTO"/>
    <property type="match status" value="1"/>
</dbReference>
<dbReference type="SUPFAM" id="SSF88946">
    <property type="entry name" value="Sigma2 domain of RNA polymerase sigma factors"/>
    <property type="match status" value="1"/>
</dbReference>
<dbReference type="Proteomes" id="UP000521017">
    <property type="component" value="Unassembled WGS sequence"/>
</dbReference>
<evidence type="ECO:0000313" key="6">
    <source>
        <dbReference type="Proteomes" id="UP000521017"/>
    </source>
</evidence>
<dbReference type="PANTHER" id="PTHR43133:SF46">
    <property type="entry name" value="RNA POLYMERASE SIGMA-70 FACTOR ECF SUBFAMILY"/>
    <property type="match status" value="1"/>
</dbReference>
<organism evidence="5 6">
    <name type="scientific">Pedobacter cryoconitis</name>
    <dbReference type="NCBI Taxonomy" id="188932"/>
    <lineage>
        <taxon>Bacteria</taxon>
        <taxon>Pseudomonadati</taxon>
        <taxon>Bacteroidota</taxon>
        <taxon>Sphingobacteriia</taxon>
        <taxon>Sphingobacteriales</taxon>
        <taxon>Sphingobacteriaceae</taxon>
        <taxon>Pedobacter</taxon>
    </lineage>
</organism>
<dbReference type="InterPro" id="IPR039425">
    <property type="entry name" value="RNA_pol_sigma-70-like"/>
</dbReference>
<evidence type="ECO:0000313" key="5">
    <source>
        <dbReference type="EMBL" id="MBB6502886.1"/>
    </source>
</evidence>
<reference evidence="5 6" key="1">
    <citation type="submission" date="2020-08" db="EMBL/GenBank/DDBJ databases">
        <title>Genomic Encyclopedia of Type Strains, Phase IV (KMG-V): Genome sequencing to study the core and pangenomes of soil and plant-associated prokaryotes.</title>
        <authorList>
            <person name="Whitman W."/>
        </authorList>
    </citation>
    <scope>NUCLEOTIDE SEQUENCE [LARGE SCALE GENOMIC DNA]</scope>
    <source>
        <strain evidence="5 6">M2T3</strain>
    </source>
</reference>
<proteinExistence type="predicted"/>
<sequence length="141" mass="16680">MEGYNLFSEGELTNLLKAGDSVAFTEIYNRYWKILYGIAYNRLKDLQSSEDVVHDVLVSLWKNRENAVIENITAYLATAIKYRIFHLLKRAMKFSVEERDREKSEHLTDTGDLEDRIHYILLLELMNEEVEKLPEKCRMVF</sequence>
<dbReference type="InterPro" id="IPR007627">
    <property type="entry name" value="RNA_pol_sigma70_r2"/>
</dbReference>
<dbReference type="GO" id="GO:0016987">
    <property type="term" value="F:sigma factor activity"/>
    <property type="evidence" value="ECO:0007669"/>
    <property type="project" value="UniProtKB-KW"/>
</dbReference>
<keyword evidence="2" id="KW-0731">Sigma factor</keyword>
<evidence type="ECO:0000259" key="4">
    <source>
        <dbReference type="Pfam" id="PF04542"/>
    </source>
</evidence>
<dbReference type="GO" id="GO:0006352">
    <property type="term" value="P:DNA-templated transcription initiation"/>
    <property type="evidence" value="ECO:0007669"/>
    <property type="project" value="InterPro"/>
</dbReference>
<dbReference type="InterPro" id="IPR013325">
    <property type="entry name" value="RNA_pol_sigma_r2"/>
</dbReference>
<dbReference type="Gene3D" id="1.10.1740.10">
    <property type="match status" value="1"/>
</dbReference>